<dbReference type="AlphaFoldDB" id="A0AA88Y2N8"/>
<dbReference type="InterPro" id="IPR003595">
    <property type="entry name" value="Tyr_Pase_cat"/>
</dbReference>
<dbReference type="Proteomes" id="UP001186944">
    <property type="component" value="Unassembled WGS sequence"/>
</dbReference>
<proteinExistence type="predicted"/>
<gene>
    <name evidence="3" type="ORF">FSP39_002326</name>
</gene>
<keyword evidence="4" id="KW-1185">Reference proteome</keyword>
<comment type="caution">
    <text evidence="3">The sequence shown here is derived from an EMBL/GenBank/DDBJ whole genome shotgun (WGS) entry which is preliminary data.</text>
</comment>
<dbReference type="EMBL" id="VSWD01000007">
    <property type="protein sequence ID" value="KAK3096681.1"/>
    <property type="molecule type" value="Genomic_DNA"/>
</dbReference>
<dbReference type="SUPFAM" id="SSF52799">
    <property type="entry name" value="(Phosphotyrosine protein) phosphatases II"/>
    <property type="match status" value="1"/>
</dbReference>
<dbReference type="Gene3D" id="3.90.190.10">
    <property type="entry name" value="Protein tyrosine phosphatase superfamily"/>
    <property type="match status" value="1"/>
</dbReference>
<dbReference type="PANTHER" id="PTHR19134">
    <property type="entry name" value="RECEPTOR-TYPE TYROSINE-PROTEIN PHOSPHATASE"/>
    <property type="match status" value="1"/>
</dbReference>
<name>A0AA88Y2N8_PINIB</name>
<evidence type="ECO:0000313" key="4">
    <source>
        <dbReference type="Proteomes" id="UP001186944"/>
    </source>
</evidence>
<sequence length="255" mass="29498">MEDDRCSDYINANYIPGYTYEREFIASQGPLPGTVNDFWRMVWEKSVTIIVMLTKCKEGSADKCEHYWPHTVNEPQQYGDVVVNVISVSNMDKFDINIFHVTQGDYTRTVKHFQFLEWPDFSANVETGTVIDFVQTVRTHITPEMKGPAVIHCSAGVGRTGTYISVDYLLQFVRDKDASTEVDIFDWVLSMRKNRTSMVQVEKQYIFIHMALLDILERKKKGLIQDDRDEARYNLENEVVYENTAFGKLTIFNAS</sequence>
<dbReference type="InterPro" id="IPR000242">
    <property type="entry name" value="PTP_cat"/>
</dbReference>
<dbReference type="PANTHER" id="PTHR19134:SF553">
    <property type="entry name" value="TYROSINE-PROTEIN PHOSPHATASE 10D-RELATED"/>
    <property type="match status" value="1"/>
</dbReference>
<dbReference type="GO" id="GO:0004725">
    <property type="term" value="F:protein tyrosine phosphatase activity"/>
    <property type="evidence" value="ECO:0007669"/>
    <property type="project" value="InterPro"/>
</dbReference>
<dbReference type="InterPro" id="IPR029021">
    <property type="entry name" value="Prot-tyrosine_phosphatase-like"/>
</dbReference>
<reference evidence="3" key="1">
    <citation type="submission" date="2019-08" db="EMBL/GenBank/DDBJ databases">
        <title>The improved chromosome-level genome for the pearl oyster Pinctada fucata martensii using PacBio sequencing and Hi-C.</title>
        <authorList>
            <person name="Zheng Z."/>
        </authorList>
    </citation>
    <scope>NUCLEOTIDE SEQUENCE</scope>
    <source>
        <strain evidence="3">ZZ-2019</strain>
        <tissue evidence="3">Adductor muscle</tissue>
    </source>
</reference>
<protein>
    <submittedName>
        <fullName evidence="3">Uncharacterized protein</fullName>
    </submittedName>
</protein>
<dbReference type="PROSITE" id="PS50055">
    <property type="entry name" value="TYR_PHOSPHATASE_PTP"/>
    <property type="match status" value="1"/>
</dbReference>
<dbReference type="SMART" id="SM00194">
    <property type="entry name" value="PTPc"/>
    <property type="match status" value="1"/>
</dbReference>
<dbReference type="PROSITE" id="PS00383">
    <property type="entry name" value="TYR_PHOSPHATASE_1"/>
    <property type="match status" value="1"/>
</dbReference>
<dbReference type="PROSITE" id="PS50056">
    <property type="entry name" value="TYR_PHOSPHATASE_2"/>
    <property type="match status" value="1"/>
</dbReference>
<feature type="domain" description="Tyrosine-protein phosphatase" evidence="1">
    <location>
        <begin position="1"/>
        <end position="215"/>
    </location>
</feature>
<evidence type="ECO:0000259" key="1">
    <source>
        <dbReference type="PROSITE" id="PS50055"/>
    </source>
</evidence>
<evidence type="ECO:0000259" key="2">
    <source>
        <dbReference type="PROSITE" id="PS50056"/>
    </source>
</evidence>
<dbReference type="Pfam" id="PF00102">
    <property type="entry name" value="Y_phosphatase"/>
    <property type="match status" value="1"/>
</dbReference>
<dbReference type="SMART" id="SM00404">
    <property type="entry name" value="PTPc_motif"/>
    <property type="match status" value="1"/>
</dbReference>
<dbReference type="InterPro" id="IPR050348">
    <property type="entry name" value="Protein-Tyr_Phosphatase"/>
</dbReference>
<feature type="domain" description="Tyrosine specific protein phosphatases" evidence="2">
    <location>
        <begin position="131"/>
        <end position="206"/>
    </location>
</feature>
<organism evidence="3 4">
    <name type="scientific">Pinctada imbricata</name>
    <name type="common">Atlantic pearl-oyster</name>
    <name type="synonym">Pinctada martensii</name>
    <dbReference type="NCBI Taxonomy" id="66713"/>
    <lineage>
        <taxon>Eukaryota</taxon>
        <taxon>Metazoa</taxon>
        <taxon>Spiralia</taxon>
        <taxon>Lophotrochozoa</taxon>
        <taxon>Mollusca</taxon>
        <taxon>Bivalvia</taxon>
        <taxon>Autobranchia</taxon>
        <taxon>Pteriomorphia</taxon>
        <taxon>Pterioida</taxon>
        <taxon>Pterioidea</taxon>
        <taxon>Pteriidae</taxon>
        <taxon>Pinctada</taxon>
    </lineage>
</organism>
<evidence type="ECO:0000313" key="3">
    <source>
        <dbReference type="EMBL" id="KAK3096681.1"/>
    </source>
</evidence>
<dbReference type="InterPro" id="IPR000387">
    <property type="entry name" value="Tyr_Pase_dom"/>
</dbReference>
<dbReference type="PRINTS" id="PR00700">
    <property type="entry name" value="PRTYPHPHTASE"/>
</dbReference>
<accession>A0AA88Y2N8</accession>
<dbReference type="InterPro" id="IPR016130">
    <property type="entry name" value="Tyr_Pase_AS"/>
</dbReference>